<reference evidence="1" key="1">
    <citation type="submission" date="2022-06" db="EMBL/GenBank/DDBJ databases">
        <authorList>
            <consortium name="SYNGENTA / RWTH Aachen University"/>
        </authorList>
    </citation>
    <scope>NUCLEOTIDE SEQUENCE</scope>
</reference>
<gene>
    <name evidence="1" type="ORF">PPACK8108_LOCUS4742</name>
</gene>
<keyword evidence="2" id="KW-1185">Reference proteome</keyword>
<comment type="caution">
    <text evidence="1">The sequence shown here is derived from an EMBL/GenBank/DDBJ whole genome shotgun (WGS) entry which is preliminary data.</text>
</comment>
<evidence type="ECO:0000313" key="1">
    <source>
        <dbReference type="EMBL" id="CAH7670064.1"/>
    </source>
</evidence>
<dbReference type="EMBL" id="CALTRL010000917">
    <property type="protein sequence ID" value="CAH7670064.1"/>
    <property type="molecule type" value="Genomic_DNA"/>
</dbReference>
<protein>
    <submittedName>
        <fullName evidence="1">Uncharacterized protein</fullName>
    </submittedName>
</protein>
<dbReference type="Proteomes" id="UP001153365">
    <property type="component" value="Unassembled WGS sequence"/>
</dbReference>
<name>A0AAV0AMH5_PHAPC</name>
<evidence type="ECO:0000313" key="2">
    <source>
        <dbReference type="Proteomes" id="UP001153365"/>
    </source>
</evidence>
<proteinExistence type="predicted"/>
<sequence>MILEKPQSEGSIPQLIILFADILADPANQADSNGVLIPRSMVKTLKVLIDTERIHLKQEHEQNLAWENQFIRIEDQLRHAIAVLALRPEVVKRSYAAATGIPTNTGNIKLVPAEIPDLAILRPG</sequence>
<accession>A0AAV0AMH5</accession>
<organism evidence="1 2">
    <name type="scientific">Phakopsora pachyrhizi</name>
    <name type="common">Asian soybean rust disease fungus</name>
    <dbReference type="NCBI Taxonomy" id="170000"/>
    <lineage>
        <taxon>Eukaryota</taxon>
        <taxon>Fungi</taxon>
        <taxon>Dikarya</taxon>
        <taxon>Basidiomycota</taxon>
        <taxon>Pucciniomycotina</taxon>
        <taxon>Pucciniomycetes</taxon>
        <taxon>Pucciniales</taxon>
        <taxon>Phakopsoraceae</taxon>
        <taxon>Phakopsora</taxon>
    </lineage>
</organism>
<dbReference type="AlphaFoldDB" id="A0AAV0AMH5"/>